<comment type="subcellular location">
    <subcellularLocation>
        <location evidence="1">Mitochondrion inner membrane</location>
        <topology evidence="1">Multi-pass membrane protein</topology>
    </subcellularLocation>
</comment>
<gene>
    <name evidence="12" type="ORF">MCOR_46089</name>
</gene>
<keyword evidence="4 10" id="KW-0812">Transmembrane</keyword>
<keyword evidence="7" id="KW-1133">Transmembrane helix</keyword>
<reference evidence="12 13" key="1">
    <citation type="submission" date="2020-06" db="EMBL/GenBank/DDBJ databases">
        <authorList>
            <person name="Li R."/>
            <person name="Bekaert M."/>
        </authorList>
    </citation>
    <scope>NUCLEOTIDE SEQUENCE [LARGE SCALE GENOMIC DNA]</scope>
    <source>
        <strain evidence="13">wild</strain>
    </source>
</reference>
<dbReference type="FunFam" id="1.50.40.10:FF:000006">
    <property type="entry name" value="brain mitochondrial carrier protein 1 isoform X1"/>
    <property type="match status" value="1"/>
</dbReference>
<proteinExistence type="inferred from homology"/>
<sequence>MNDWRPFLYGGVASMVAESGTFPIDTTKTRLQIQGQIIDQSLTELKYRGMSHAFFRIFKEEGLQSLYSGIAPALLRQASYGTIKIGVYHTLKRALVPDPEDETLSINVLCGVIAGIVSSAAANPTDLLKVRMQVKGREGCGEDMFNAFINIYKQEGLRGLWRGVVPTAQRAATVAGVELPAYDLCKKVIVQSGYLGDTKPTHFLASFLAGLAGAIASTPIDVIKTRMMNQKVLRPQLVMNGGSAAVGKAVYTSSVDCLVQTVRTEGVMALYKGFVPTWVRLGPWNIIFFMTYEQLKKIH</sequence>
<comment type="similarity">
    <text evidence="2 11">Belongs to the mitochondrial carrier (TC 2.A.29) family.</text>
</comment>
<name>A0A6J8DZI2_MYTCO</name>
<evidence type="ECO:0000313" key="12">
    <source>
        <dbReference type="EMBL" id="CAC5413158.1"/>
    </source>
</evidence>
<dbReference type="SUPFAM" id="SSF103506">
    <property type="entry name" value="Mitochondrial carrier"/>
    <property type="match status" value="1"/>
</dbReference>
<dbReference type="GO" id="GO:0055085">
    <property type="term" value="P:transmembrane transport"/>
    <property type="evidence" value="ECO:0007669"/>
    <property type="project" value="InterPro"/>
</dbReference>
<protein>
    <submittedName>
        <fullName evidence="12">SLC25A14_30</fullName>
    </submittedName>
</protein>
<dbReference type="Proteomes" id="UP000507470">
    <property type="component" value="Unassembled WGS sequence"/>
</dbReference>
<evidence type="ECO:0000256" key="11">
    <source>
        <dbReference type="RuleBase" id="RU000488"/>
    </source>
</evidence>
<evidence type="ECO:0000313" key="13">
    <source>
        <dbReference type="Proteomes" id="UP000507470"/>
    </source>
</evidence>
<keyword evidence="5" id="KW-0677">Repeat</keyword>
<evidence type="ECO:0000256" key="1">
    <source>
        <dbReference type="ARBA" id="ARBA00004448"/>
    </source>
</evidence>
<dbReference type="PROSITE" id="PS50920">
    <property type="entry name" value="SOLCAR"/>
    <property type="match status" value="3"/>
</dbReference>
<dbReference type="OrthoDB" id="756301at2759"/>
<dbReference type="Pfam" id="PF00153">
    <property type="entry name" value="Mito_carr"/>
    <property type="match status" value="3"/>
</dbReference>
<dbReference type="GO" id="GO:0005743">
    <property type="term" value="C:mitochondrial inner membrane"/>
    <property type="evidence" value="ECO:0007669"/>
    <property type="project" value="UniProtKB-SubCell"/>
</dbReference>
<evidence type="ECO:0000256" key="5">
    <source>
        <dbReference type="ARBA" id="ARBA00022737"/>
    </source>
</evidence>
<keyword evidence="3 11" id="KW-0813">Transport</keyword>
<dbReference type="InterPro" id="IPR018108">
    <property type="entry name" value="MCP_transmembrane"/>
</dbReference>
<dbReference type="EMBL" id="CACVKT020008128">
    <property type="protein sequence ID" value="CAC5413158.1"/>
    <property type="molecule type" value="Genomic_DNA"/>
</dbReference>
<dbReference type="Gene3D" id="1.50.40.10">
    <property type="entry name" value="Mitochondrial carrier domain"/>
    <property type="match status" value="1"/>
</dbReference>
<feature type="repeat" description="Solcar" evidence="10">
    <location>
        <begin position="102"/>
        <end position="188"/>
    </location>
</feature>
<dbReference type="PANTHER" id="PTHR45618">
    <property type="entry name" value="MITOCHONDRIAL DICARBOXYLATE CARRIER-RELATED"/>
    <property type="match status" value="1"/>
</dbReference>
<dbReference type="InterPro" id="IPR002067">
    <property type="entry name" value="MCP"/>
</dbReference>
<evidence type="ECO:0000256" key="7">
    <source>
        <dbReference type="ARBA" id="ARBA00022989"/>
    </source>
</evidence>
<keyword evidence="13" id="KW-1185">Reference proteome</keyword>
<organism evidence="12 13">
    <name type="scientific">Mytilus coruscus</name>
    <name type="common">Sea mussel</name>
    <dbReference type="NCBI Taxonomy" id="42192"/>
    <lineage>
        <taxon>Eukaryota</taxon>
        <taxon>Metazoa</taxon>
        <taxon>Spiralia</taxon>
        <taxon>Lophotrochozoa</taxon>
        <taxon>Mollusca</taxon>
        <taxon>Bivalvia</taxon>
        <taxon>Autobranchia</taxon>
        <taxon>Pteriomorphia</taxon>
        <taxon>Mytilida</taxon>
        <taxon>Mytiloidea</taxon>
        <taxon>Mytilidae</taxon>
        <taxon>Mytilinae</taxon>
        <taxon>Mytilus</taxon>
    </lineage>
</organism>
<dbReference type="InterPro" id="IPR050391">
    <property type="entry name" value="Mito_Metabolite_Transporter"/>
</dbReference>
<dbReference type="PRINTS" id="PR00926">
    <property type="entry name" value="MITOCARRIER"/>
</dbReference>
<evidence type="ECO:0000256" key="8">
    <source>
        <dbReference type="ARBA" id="ARBA00023128"/>
    </source>
</evidence>
<evidence type="ECO:0000256" key="2">
    <source>
        <dbReference type="ARBA" id="ARBA00006375"/>
    </source>
</evidence>
<feature type="repeat" description="Solcar" evidence="10">
    <location>
        <begin position="197"/>
        <end position="298"/>
    </location>
</feature>
<keyword evidence="8" id="KW-0496">Mitochondrion</keyword>
<evidence type="ECO:0000256" key="6">
    <source>
        <dbReference type="ARBA" id="ARBA00022792"/>
    </source>
</evidence>
<keyword evidence="9 10" id="KW-0472">Membrane</keyword>
<keyword evidence="6" id="KW-0999">Mitochondrion inner membrane</keyword>
<evidence type="ECO:0000256" key="10">
    <source>
        <dbReference type="PROSITE-ProRule" id="PRU00282"/>
    </source>
</evidence>
<accession>A0A6J8DZI2</accession>
<dbReference type="InterPro" id="IPR023395">
    <property type="entry name" value="MCP_dom_sf"/>
</dbReference>
<feature type="repeat" description="Solcar" evidence="10">
    <location>
        <begin position="5"/>
        <end position="94"/>
    </location>
</feature>
<evidence type="ECO:0000256" key="4">
    <source>
        <dbReference type="ARBA" id="ARBA00022692"/>
    </source>
</evidence>
<evidence type="ECO:0000256" key="3">
    <source>
        <dbReference type="ARBA" id="ARBA00022448"/>
    </source>
</evidence>
<dbReference type="AlphaFoldDB" id="A0A6J8DZI2"/>
<evidence type="ECO:0000256" key="9">
    <source>
        <dbReference type="ARBA" id="ARBA00023136"/>
    </source>
</evidence>